<proteinExistence type="predicted"/>
<name>A0A085MBQ0_9BILA</name>
<evidence type="ECO:0000313" key="3">
    <source>
        <dbReference type="Proteomes" id="UP000030764"/>
    </source>
</evidence>
<accession>A0A085MBQ0</accession>
<dbReference type="InterPro" id="IPR021109">
    <property type="entry name" value="Peptidase_aspartic_dom_sf"/>
</dbReference>
<organism evidence="2 3">
    <name type="scientific">Trichuris suis</name>
    <name type="common">pig whipworm</name>
    <dbReference type="NCBI Taxonomy" id="68888"/>
    <lineage>
        <taxon>Eukaryota</taxon>
        <taxon>Metazoa</taxon>
        <taxon>Ecdysozoa</taxon>
        <taxon>Nematoda</taxon>
        <taxon>Enoplea</taxon>
        <taxon>Dorylaimia</taxon>
        <taxon>Trichinellida</taxon>
        <taxon>Trichuridae</taxon>
        <taxon>Trichuris</taxon>
    </lineage>
</organism>
<evidence type="ECO:0000256" key="1">
    <source>
        <dbReference type="SAM" id="MobiDB-lite"/>
    </source>
</evidence>
<dbReference type="PANTHER" id="PTHR37984:SF13">
    <property type="entry name" value="RIBONUCLEASE H"/>
    <property type="match status" value="1"/>
</dbReference>
<evidence type="ECO:0000313" key="2">
    <source>
        <dbReference type="EMBL" id="KFD54646.1"/>
    </source>
</evidence>
<dbReference type="EMBL" id="KL363205">
    <property type="protein sequence ID" value="KFD54646.1"/>
    <property type="molecule type" value="Genomic_DNA"/>
</dbReference>
<feature type="compositionally biased region" description="Basic and acidic residues" evidence="1">
    <location>
        <begin position="213"/>
        <end position="231"/>
    </location>
</feature>
<dbReference type="Pfam" id="PF13650">
    <property type="entry name" value="Asp_protease_2"/>
    <property type="match status" value="1"/>
</dbReference>
<dbReference type="PANTHER" id="PTHR37984">
    <property type="entry name" value="PROTEIN CBG26694"/>
    <property type="match status" value="1"/>
</dbReference>
<keyword evidence="3" id="KW-1185">Reference proteome</keyword>
<evidence type="ECO:0008006" key="4">
    <source>
        <dbReference type="Google" id="ProtNLM"/>
    </source>
</evidence>
<feature type="non-terminal residue" evidence="2">
    <location>
        <position position="492"/>
    </location>
</feature>
<dbReference type="InterPro" id="IPR050951">
    <property type="entry name" value="Retrovirus_Pol_polyprotein"/>
</dbReference>
<dbReference type="Proteomes" id="UP000030764">
    <property type="component" value="Unassembled WGS sequence"/>
</dbReference>
<dbReference type="AlphaFoldDB" id="A0A085MBQ0"/>
<reference evidence="2 3" key="1">
    <citation type="journal article" date="2014" name="Nat. Genet.">
        <title>Genome and transcriptome of the porcine whipworm Trichuris suis.</title>
        <authorList>
            <person name="Jex A.R."/>
            <person name="Nejsum P."/>
            <person name="Schwarz E.M."/>
            <person name="Hu L."/>
            <person name="Young N.D."/>
            <person name="Hall R.S."/>
            <person name="Korhonen P.K."/>
            <person name="Liao S."/>
            <person name="Thamsborg S."/>
            <person name="Xia J."/>
            <person name="Xu P."/>
            <person name="Wang S."/>
            <person name="Scheerlinck J.P."/>
            <person name="Hofmann A."/>
            <person name="Sternberg P.W."/>
            <person name="Wang J."/>
            <person name="Gasser R.B."/>
        </authorList>
    </citation>
    <scope>NUCLEOTIDE SEQUENCE [LARGE SCALE GENOMIC DNA]</scope>
    <source>
        <strain evidence="2">DCEP-RM93M</strain>
    </source>
</reference>
<dbReference type="Gene3D" id="2.40.70.10">
    <property type="entry name" value="Acid Proteases"/>
    <property type="match status" value="1"/>
</dbReference>
<feature type="region of interest" description="Disordered" evidence="1">
    <location>
        <begin position="207"/>
        <end position="236"/>
    </location>
</feature>
<protein>
    <recommendedName>
        <fullName evidence="4">Retrotransposon gag domain-containing protein</fullName>
    </recommendedName>
</protein>
<sequence length="492" mass="56548">MMLCTYRILGLSDDLNLSAPGIYKPLLGSWHTTQHWRRGTICLTRTNSVLLPEKGTSWSLYIEKLNFHFEAHGITDDAKKRAVLLGVWGSSTYSLIRSVISPKPPNELSYEEITVAMRQYFNPAPSEIVERFRFYKRDQRPNESIADFVAELRRLSEHCNFGNGLDTALRDRFVCGIADEGLHKDCWQSKYQRLTWRSGKLLQRKQRATAGVGDKDTGGCTEEIQHQKSTDKATGSRQRTEFSAKCYRCGGAHDAQACRFISERCRYCQRIDHIERVCRKKYSECRTDRGRNRRSRKRTPDRVQSHDVTEQRETLCSRTCADTCSLNTLTSNVKNPLVAKVLINGKPLIMEIDSGSACSLISDRVFHKLKLQNVRQMYPAKILCTWSKEQFDVRSQVEFEVRFNGRKCRLPLLVVNRFGASLLGRDWFQALGISVVGIHQVCHGHADSVLSRYPLDEDMNAYKGPLVSIEFVFFLRRYIRRDPSLIREVASK</sequence>
<gene>
    <name evidence="2" type="ORF">M513_04346</name>
</gene>
<dbReference type="SUPFAM" id="SSF50630">
    <property type="entry name" value="Acid proteases"/>
    <property type="match status" value="1"/>
</dbReference>